<organism evidence="10 11">
    <name type="scientific">Pedobacter rhizosphaerae</name>
    <dbReference type="NCBI Taxonomy" id="390241"/>
    <lineage>
        <taxon>Bacteria</taxon>
        <taxon>Pseudomonadati</taxon>
        <taxon>Bacteroidota</taxon>
        <taxon>Sphingobacteriia</taxon>
        <taxon>Sphingobacteriales</taxon>
        <taxon>Sphingobacteriaceae</taxon>
        <taxon>Pedobacter</taxon>
    </lineage>
</organism>
<dbReference type="InterPro" id="IPR039426">
    <property type="entry name" value="TonB-dep_rcpt-like"/>
</dbReference>
<dbReference type="Pfam" id="PF13715">
    <property type="entry name" value="CarbopepD_reg_2"/>
    <property type="match status" value="1"/>
</dbReference>
<keyword evidence="3 7" id="KW-1134">Transmembrane beta strand</keyword>
<evidence type="ECO:0000256" key="6">
    <source>
        <dbReference type="ARBA" id="ARBA00023237"/>
    </source>
</evidence>
<keyword evidence="5 7" id="KW-0472">Membrane</keyword>
<dbReference type="AlphaFoldDB" id="A0A1H9NVR5"/>
<evidence type="ECO:0000256" key="4">
    <source>
        <dbReference type="ARBA" id="ARBA00022692"/>
    </source>
</evidence>
<dbReference type="InterPro" id="IPR037066">
    <property type="entry name" value="Plug_dom_sf"/>
</dbReference>
<dbReference type="Gene3D" id="2.40.170.20">
    <property type="entry name" value="TonB-dependent receptor, beta-barrel domain"/>
    <property type="match status" value="1"/>
</dbReference>
<proteinExistence type="inferred from homology"/>
<evidence type="ECO:0000256" key="5">
    <source>
        <dbReference type="ARBA" id="ARBA00023136"/>
    </source>
</evidence>
<feature type="domain" description="TonB-dependent receptor plug" evidence="9">
    <location>
        <begin position="111"/>
        <end position="250"/>
    </location>
</feature>
<dbReference type="SUPFAM" id="SSF56935">
    <property type="entry name" value="Porins"/>
    <property type="match status" value="1"/>
</dbReference>
<dbReference type="InterPro" id="IPR023997">
    <property type="entry name" value="TonB-dep_OMP_SusC/RagA_CS"/>
</dbReference>
<evidence type="ECO:0000313" key="10">
    <source>
        <dbReference type="EMBL" id="SER40076.1"/>
    </source>
</evidence>
<feature type="chain" id="PRO_5011600007" evidence="8">
    <location>
        <begin position="19"/>
        <end position="1140"/>
    </location>
</feature>
<name>A0A1H9NVR5_9SPHI</name>
<keyword evidence="2 7" id="KW-0813">Transport</keyword>
<dbReference type="InterPro" id="IPR036942">
    <property type="entry name" value="Beta-barrel_TonB_sf"/>
</dbReference>
<keyword evidence="11" id="KW-1185">Reference proteome</keyword>
<protein>
    <submittedName>
        <fullName evidence="10">Iron complex outermembrane recepter protein</fullName>
    </submittedName>
</protein>
<accession>A0A1H9NVR5</accession>
<dbReference type="SUPFAM" id="SSF49464">
    <property type="entry name" value="Carboxypeptidase regulatory domain-like"/>
    <property type="match status" value="1"/>
</dbReference>
<evidence type="ECO:0000256" key="8">
    <source>
        <dbReference type="SAM" id="SignalP"/>
    </source>
</evidence>
<reference evidence="11" key="1">
    <citation type="submission" date="2016-10" db="EMBL/GenBank/DDBJ databases">
        <authorList>
            <person name="Varghese N."/>
            <person name="Submissions S."/>
        </authorList>
    </citation>
    <scope>NUCLEOTIDE SEQUENCE [LARGE SCALE GENOMIC DNA]</scope>
    <source>
        <strain evidence="11">DSM 18610</strain>
    </source>
</reference>
<evidence type="ECO:0000259" key="9">
    <source>
        <dbReference type="Pfam" id="PF07715"/>
    </source>
</evidence>
<sequence length="1140" mass="122827">MRCLGLLLLHLFAIAAYAQKTITGTVRESSGPIPGVSVTIKGTTRATQTDGDGKFSIVASEGNILVFKSVGYTPKEIAVSSSSTVNIFLEQSSNTLDEVLVTTALGVKREKRSLGYATQTVTGDNLTIAQAPTIAQGLIGKVAGLSITQASGGVEGGSSRVVIRGNTSLTGDNRALIIVDGVALNNDPLNNNGNNSAGGAVGTAQGADVATYNDWGTGLNFINPDDIENITVLKGPAAAALYGARGANGVILVTRKKGEKRNGLGIDYSYSTRQTKAYQFLDFQNDYGSGLVGSLWTADQNKQFPTNTSGQRYQIGTYTGSYAAGDYKTGAYGMLPYNNSTQAWDLFSFPSGLSWGPRFDNQPVLWYDGVLRPYSAQPDNWKAFFPNGSVSQHNVSISGGGEFGTARFSYTRDDNKANILNSKFSTNTFNIGSSIKVSKKVTAEITGSYINFQRLNTPPVGSASYLAGFSYAATRDYRSDVEQLNNFAADGSQKDVTAGSNFPAGSPPYPYYSYMANSFWNLTNNNTTLTRNQLIGGAKVIAEVTDWLTLTGQGGIDNSNDGTEIRNYPKNIQGTTGYYGQAMARSLNRNLSAFARLHKDNLFGESINGSLTGGVESYYRNDYTVSNGTSGDFVKPFIFSLDNGKNPPVTPNEIRYGKKINSAFGFLDLSYNNYLFLQFTGRNDWSSALANEFNSYFYPSANLSYVFTEGIKGMQTATPWLSFGKLTFSYAETGSDTDPYSIFNLINTAAYNGQAAQTYPSTLKFDGIKPKRTRSYELGLNLGFLKNRINVELTAYSMKSYNQILDTPLPVSSGFNTIQINSGSLGNKGFEFIVNATPVSSKDFSWNISVNGSTASTKVLSLSDGVNELQLGTFFGGNGISQKVRVGDNYGTIYGKDFTYLNGQKVVKDAVGANNQVMTYTVNGKTYTAGTQWVLTPTEVPIGNSQPKLLGGVSNTFRYKSFSLYALVDAKIGGDTFFGTYGAAMGNGLLEETVKERNGGGLPLVYPDGTTANTGISFGGVYANGTPNTNVVNPAWYYLGTYSSWNHLGVPRSASVLKNTWVKLREVALTYQVPPNVIQKTKFIQNLSLSLVGRDLFYIYTSIPKGLNPEGVNGIGNMQGIEFSSIPRVRSIGFSIKTSL</sequence>
<evidence type="ECO:0000313" key="11">
    <source>
        <dbReference type="Proteomes" id="UP000199572"/>
    </source>
</evidence>
<dbReference type="Gene3D" id="2.60.40.1120">
    <property type="entry name" value="Carboxypeptidase-like, regulatory domain"/>
    <property type="match status" value="1"/>
</dbReference>
<dbReference type="Pfam" id="PF07715">
    <property type="entry name" value="Plug"/>
    <property type="match status" value="1"/>
</dbReference>
<keyword evidence="8" id="KW-0732">Signal</keyword>
<gene>
    <name evidence="10" type="ORF">SAMN04488023_108149</name>
</gene>
<dbReference type="PROSITE" id="PS52016">
    <property type="entry name" value="TONB_DEPENDENT_REC_3"/>
    <property type="match status" value="1"/>
</dbReference>
<dbReference type="GO" id="GO:0009279">
    <property type="term" value="C:cell outer membrane"/>
    <property type="evidence" value="ECO:0007669"/>
    <property type="project" value="UniProtKB-SubCell"/>
</dbReference>
<comment type="similarity">
    <text evidence="7">Belongs to the TonB-dependent receptor family.</text>
</comment>
<dbReference type="InterPro" id="IPR008969">
    <property type="entry name" value="CarboxyPept-like_regulatory"/>
</dbReference>
<dbReference type="Proteomes" id="UP000199572">
    <property type="component" value="Unassembled WGS sequence"/>
</dbReference>
<dbReference type="NCBIfam" id="TIGR04057">
    <property type="entry name" value="SusC_RagA_signa"/>
    <property type="match status" value="1"/>
</dbReference>
<dbReference type="NCBIfam" id="TIGR04056">
    <property type="entry name" value="OMP_RagA_SusC"/>
    <property type="match status" value="1"/>
</dbReference>
<dbReference type="STRING" id="390241.SAMN04488023_108149"/>
<keyword evidence="4 7" id="KW-0812">Transmembrane</keyword>
<evidence type="ECO:0000256" key="3">
    <source>
        <dbReference type="ARBA" id="ARBA00022452"/>
    </source>
</evidence>
<evidence type="ECO:0000256" key="7">
    <source>
        <dbReference type="PROSITE-ProRule" id="PRU01360"/>
    </source>
</evidence>
<comment type="subcellular location">
    <subcellularLocation>
        <location evidence="1 7">Cell outer membrane</location>
        <topology evidence="1 7">Multi-pass membrane protein</topology>
    </subcellularLocation>
</comment>
<dbReference type="EMBL" id="FOGG01000008">
    <property type="protein sequence ID" value="SER40076.1"/>
    <property type="molecule type" value="Genomic_DNA"/>
</dbReference>
<feature type="signal peptide" evidence="8">
    <location>
        <begin position="1"/>
        <end position="18"/>
    </location>
</feature>
<keyword evidence="6 7" id="KW-0998">Cell outer membrane</keyword>
<evidence type="ECO:0000256" key="2">
    <source>
        <dbReference type="ARBA" id="ARBA00022448"/>
    </source>
</evidence>
<dbReference type="InterPro" id="IPR023996">
    <property type="entry name" value="TonB-dep_OMP_SusC/RagA"/>
</dbReference>
<dbReference type="InterPro" id="IPR012910">
    <property type="entry name" value="Plug_dom"/>
</dbReference>
<dbReference type="Gene3D" id="2.170.130.10">
    <property type="entry name" value="TonB-dependent receptor, plug domain"/>
    <property type="match status" value="1"/>
</dbReference>
<evidence type="ECO:0000256" key="1">
    <source>
        <dbReference type="ARBA" id="ARBA00004571"/>
    </source>
</evidence>